<dbReference type="NCBIfam" id="NF033085">
    <property type="entry name" value="bla_class_C"/>
    <property type="match status" value="1"/>
</dbReference>
<dbReference type="GO" id="GO:0017001">
    <property type="term" value="P:antibiotic catabolic process"/>
    <property type="evidence" value="ECO:0007669"/>
    <property type="project" value="InterPro"/>
</dbReference>
<keyword evidence="4 6" id="KW-0378">Hydrolase</keyword>
<comment type="similarity">
    <text evidence="2 6">Belongs to the class-C beta-lactamase family.</text>
</comment>
<dbReference type="PANTHER" id="PTHR46825:SF8">
    <property type="entry name" value="BETA-LACTAMASE-RELATED"/>
    <property type="match status" value="1"/>
</dbReference>
<evidence type="ECO:0000256" key="7">
    <source>
        <dbReference type="SAM" id="SignalP"/>
    </source>
</evidence>
<dbReference type="GeneID" id="98638116"/>
<accession>A0A1M5MWK0</accession>
<feature type="chain" id="PRO_5009912451" description="Beta-lactamase" evidence="7">
    <location>
        <begin position="27"/>
        <end position="386"/>
    </location>
</feature>
<dbReference type="GO" id="GO:0030288">
    <property type="term" value="C:outer membrane-bounded periplasmic space"/>
    <property type="evidence" value="ECO:0007669"/>
    <property type="project" value="InterPro"/>
</dbReference>
<feature type="domain" description="Beta-lactamase-related" evidence="8">
    <location>
        <begin position="38"/>
        <end position="384"/>
    </location>
</feature>
<dbReference type="InterPro" id="IPR001466">
    <property type="entry name" value="Beta-lactam-related"/>
</dbReference>
<evidence type="ECO:0000259" key="8">
    <source>
        <dbReference type="Pfam" id="PF00144"/>
    </source>
</evidence>
<dbReference type="Gene3D" id="3.40.710.10">
    <property type="entry name" value="DD-peptidase/beta-lactamase superfamily"/>
    <property type="match status" value="1"/>
</dbReference>
<dbReference type="PROSITE" id="PS00336">
    <property type="entry name" value="BETA_LACTAMASE_C"/>
    <property type="match status" value="1"/>
</dbReference>
<evidence type="ECO:0000256" key="6">
    <source>
        <dbReference type="RuleBase" id="RU361140"/>
    </source>
</evidence>
<dbReference type="PROSITE" id="PS51257">
    <property type="entry name" value="PROKAR_LIPOPROTEIN"/>
    <property type="match status" value="1"/>
</dbReference>
<comment type="catalytic activity">
    <reaction evidence="1 6">
        <text>a beta-lactam + H2O = a substituted beta-amino acid</text>
        <dbReference type="Rhea" id="RHEA:20401"/>
        <dbReference type="ChEBI" id="CHEBI:15377"/>
        <dbReference type="ChEBI" id="CHEBI:35627"/>
        <dbReference type="ChEBI" id="CHEBI:140347"/>
        <dbReference type="EC" id="3.5.2.6"/>
    </reaction>
</comment>
<evidence type="ECO:0000256" key="3">
    <source>
        <dbReference type="ARBA" id="ARBA00012865"/>
    </source>
</evidence>
<dbReference type="InterPro" id="IPR001586">
    <property type="entry name" value="Beta-lactam_class-C_AS"/>
</dbReference>
<dbReference type="EMBL" id="FQXA01000002">
    <property type="protein sequence ID" value="SHG81143.1"/>
    <property type="molecule type" value="Genomic_DNA"/>
</dbReference>
<dbReference type="GO" id="GO:0046677">
    <property type="term" value="P:response to antibiotic"/>
    <property type="evidence" value="ECO:0007669"/>
    <property type="project" value="UniProtKB-UniRule"/>
</dbReference>
<dbReference type="EC" id="3.5.2.6" evidence="3 6"/>
<protein>
    <recommendedName>
        <fullName evidence="3 6">Beta-lactamase</fullName>
        <ecNumber evidence="3 6">3.5.2.6</ecNumber>
    </recommendedName>
</protein>
<dbReference type="GO" id="GO:0008800">
    <property type="term" value="F:beta-lactamase activity"/>
    <property type="evidence" value="ECO:0007669"/>
    <property type="project" value="UniProtKB-UniRule"/>
</dbReference>
<organism evidence="9 10">
    <name type="scientific">Stutzerimonas xanthomarina DSM 18231</name>
    <dbReference type="NCBI Taxonomy" id="1403346"/>
    <lineage>
        <taxon>Bacteria</taxon>
        <taxon>Pseudomonadati</taxon>
        <taxon>Pseudomonadota</taxon>
        <taxon>Gammaproteobacteria</taxon>
        <taxon>Pseudomonadales</taxon>
        <taxon>Pseudomonadaceae</taxon>
        <taxon>Stutzerimonas</taxon>
    </lineage>
</organism>
<evidence type="ECO:0000256" key="5">
    <source>
        <dbReference type="ARBA" id="ARBA00023251"/>
    </source>
</evidence>
<dbReference type="AlphaFoldDB" id="A0A1M5MWK0"/>
<dbReference type="InterPro" id="IPR012338">
    <property type="entry name" value="Beta-lactam/transpept-like"/>
</dbReference>
<dbReference type="PANTHER" id="PTHR46825">
    <property type="entry name" value="D-ALANYL-D-ALANINE-CARBOXYPEPTIDASE/ENDOPEPTIDASE AMPH"/>
    <property type="match status" value="1"/>
</dbReference>
<evidence type="ECO:0000313" key="10">
    <source>
        <dbReference type="Proteomes" id="UP000184000"/>
    </source>
</evidence>
<proteinExistence type="inferred from homology"/>
<dbReference type="InterPro" id="IPR050491">
    <property type="entry name" value="AmpC-like"/>
</dbReference>
<name>A0A1M5MWK0_9GAMM</name>
<evidence type="ECO:0000256" key="4">
    <source>
        <dbReference type="ARBA" id="ARBA00022801"/>
    </source>
</evidence>
<dbReference type="Pfam" id="PF00144">
    <property type="entry name" value="Beta-lactamase"/>
    <property type="match status" value="1"/>
</dbReference>
<gene>
    <name evidence="9" type="ORF">SAMN02744645_1510</name>
</gene>
<dbReference type="SUPFAM" id="SSF56601">
    <property type="entry name" value="beta-lactamase/transpeptidase-like"/>
    <property type="match status" value="1"/>
</dbReference>
<reference evidence="9 10" key="1">
    <citation type="submission" date="2016-11" db="EMBL/GenBank/DDBJ databases">
        <authorList>
            <person name="Jaros S."/>
            <person name="Januszkiewicz K."/>
            <person name="Wedrychowicz H."/>
        </authorList>
    </citation>
    <scope>NUCLEOTIDE SEQUENCE [LARGE SCALE GENOMIC DNA]</scope>
    <source>
        <strain evidence="9 10">DSM 18231</strain>
    </source>
</reference>
<keyword evidence="7" id="KW-0732">Signal</keyword>
<feature type="signal peptide" evidence="7">
    <location>
        <begin position="1"/>
        <end position="26"/>
    </location>
</feature>
<sequence length="386" mass="41874">MYPTPKIQTRLVAAAVLATLSCDVVASGGIEKLDRTVDASAKAVMAEHGIHGMAVAITAQGQQRFFDFGVASKKTGQPVTRNTLFEVGSISKTFTVTLAAYAQAQGKLSLNDSPSRYLPELDSDELEQISLINLATHTAGGFPLQLPDHIQTELKLTQFFNDWQPQHATGTYRTYANPSIGLLGRAAAKTLGLPFVDALQFHLLPKLGMTDTYIAVPPEQMTRYAQGYNKTGEPVRLNAALLADEAYGVKTTSKDLLRFVDAQLGTIATDATIKNAMAATQTGYYRVGAMTQALVWEQYPYPAKLDDLLAGNGSHMVLESQPVESLTPPQAPQQSAWINKTGSTNGFGAYVAFVPAKQIGIVILANRYYPTEERVKLAYQILQQLD</sequence>
<evidence type="ECO:0000256" key="2">
    <source>
        <dbReference type="ARBA" id="ARBA00007840"/>
    </source>
</evidence>
<dbReference type="InterPro" id="IPR058136">
    <property type="entry name" value="AmpC"/>
</dbReference>
<dbReference type="Proteomes" id="UP000184000">
    <property type="component" value="Unassembled WGS sequence"/>
</dbReference>
<evidence type="ECO:0000256" key="1">
    <source>
        <dbReference type="ARBA" id="ARBA00001526"/>
    </source>
</evidence>
<evidence type="ECO:0000313" key="9">
    <source>
        <dbReference type="EMBL" id="SHG81143.1"/>
    </source>
</evidence>
<dbReference type="RefSeq" id="WP_073299895.1">
    <property type="nucleotide sequence ID" value="NZ_FQXA01000002.1"/>
</dbReference>
<keyword evidence="5 6" id="KW-0046">Antibiotic resistance</keyword>